<dbReference type="Pfam" id="PF00400">
    <property type="entry name" value="WD40"/>
    <property type="match status" value="5"/>
</dbReference>
<feature type="repeat" description="WD" evidence="3">
    <location>
        <begin position="274"/>
        <end position="309"/>
    </location>
</feature>
<dbReference type="InterPro" id="IPR051510">
    <property type="entry name" value="SKI8"/>
</dbReference>
<accession>A0A0H5R431</accession>
<dbReference type="AlphaFoldDB" id="A0A0H5R431"/>
<name>A0A0H5R431_9EUKA</name>
<keyword evidence="1 3" id="KW-0853">WD repeat</keyword>
<reference evidence="4" key="1">
    <citation type="submission" date="2015-04" db="EMBL/GenBank/DDBJ databases">
        <title>The genome sequence of the plant pathogenic Rhizarian Plasmodiophora brassicae reveals insights in its biotrophic life cycle and the origin of chitin synthesis.</title>
        <authorList>
            <person name="Schwelm A."/>
            <person name="Fogelqvist J."/>
            <person name="Knaust A."/>
            <person name="Julke S."/>
            <person name="Lilja T."/>
            <person name="Dhandapani V."/>
            <person name="Bonilla-Rosso G."/>
            <person name="Karlsson M."/>
            <person name="Shevchenko A."/>
            <person name="Choi S.R."/>
            <person name="Kim H.G."/>
            <person name="Park J.Y."/>
            <person name="Lim Y.P."/>
            <person name="Ludwig-Muller J."/>
            <person name="Dixelius C."/>
        </authorList>
    </citation>
    <scope>NUCLEOTIDE SEQUENCE</scope>
    <source>
        <tissue evidence="4">Potato root galls</tissue>
    </source>
</reference>
<evidence type="ECO:0000313" key="4">
    <source>
        <dbReference type="EMBL" id="CRZ08898.1"/>
    </source>
</evidence>
<proteinExistence type="predicted"/>
<evidence type="ECO:0000256" key="2">
    <source>
        <dbReference type="ARBA" id="ARBA00022737"/>
    </source>
</evidence>
<dbReference type="SUPFAM" id="SSF50978">
    <property type="entry name" value="WD40 repeat-like"/>
    <property type="match status" value="1"/>
</dbReference>
<organism evidence="4">
    <name type="scientific">Spongospora subterranea</name>
    <dbReference type="NCBI Taxonomy" id="70186"/>
    <lineage>
        <taxon>Eukaryota</taxon>
        <taxon>Sar</taxon>
        <taxon>Rhizaria</taxon>
        <taxon>Endomyxa</taxon>
        <taxon>Phytomyxea</taxon>
        <taxon>Plasmodiophorida</taxon>
        <taxon>Plasmodiophoridae</taxon>
        <taxon>Spongospora</taxon>
    </lineage>
</organism>
<protein>
    <submittedName>
        <fullName evidence="4">Uncharacterized protein</fullName>
    </submittedName>
</protein>
<dbReference type="CDD" id="cd00200">
    <property type="entry name" value="WD40"/>
    <property type="match status" value="1"/>
</dbReference>
<dbReference type="PROSITE" id="PS50294">
    <property type="entry name" value="WD_REPEATS_REGION"/>
    <property type="match status" value="2"/>
</dbReference>
<dbReference type="PRINTS" id="PR00320">
    <property type="entry name" value="GPROTEINBRPT"/>
</dbReference>
<dbReference type="PROSITE" id="PS50082">
    <property type="entry name" value="WD_REPEATS_2"/>
    <property type="match status" value="5"/>
</dbReference>
<evidence type="ECO:0000256" key="1">
    <source>
        <dbReference type="ARBA" id="ARBA00022574"/>
    </source>
</evidence>
<dbReference type="GO" id="GO:0016593">
    <property type="term" value="C:Cdc73/Paf1 complex"/>
    <property type="evidence" value="ECO:0007669"/>
    <property type="project" value="TreeGrafter"/>
</dbReference>
<dbReference type="EMBL" id="HACM01008456">
    <property type="protein sequence ID" value="CRZ08898.1"/>
    <property type="molecule type" value="Transcribed_RNA"/>
</dbReference>
<dbReference type="SMART" id="SM00320">
    <property type="entry name" value="WD40"/>
    <property type="match status" value="7"/>
</dbReference>
<sequence length="309" mass="33450">MSFFTRQRVNKLHPDSIWTVAWSRHGLITAGIDEKVNLWDPKVLMASDAVLPYMPIQVFPDHGLSVVSVAVSPNGDMASSSSMDGTVIVYNLAKLCKVHKIKTGPMHNWMVAMSDSLVATGGSAGKVSLFNFTTGQKHECPINISDNFIMAVTFDMPGKNLAVGGNKGEVGIFDVATGQVVQKLTGHSKGIRSIKYLPSDNHVLLTGSEDQTVGVFDVRGGQQTQSIAGHNNWVMDIACPRPGIVTDRFASCSSDKTVKIWELRQNGQAVHCFEGCHTEQITGIAFDPEGTRLVSVSDDAGIQFYDVPN</sequence>
<dbReference type="PANTHER" id="PTHR44090:SF1">
    <property type="entry name" value="SUPERKILLER COMPLEX PROTEIN 8"/>
    <property type="match status" value="1"/>
</dbReference>
<evidence type="ECO:0000256" key="3">
    <source>
        <dbReference type="PROSITE-ProRule" id="PRU00221"/>
    </source>
</evidence>
<dbReference type="InterPro" id="IPR015943">
    <property type="entry name" value="WD40/YVTN_repeat-like_dom_sf"/>
</dbReference>
<keyword evidence="2" id="KW-0677">Repeat</keyword>
<feature type="repeat" description="WD" evidence="3">
    <location>
        <begin position="184"/>
        <end position="226"/>
    </location>
</feature>
<dbReference type="InterPro" id="IPR001680">
    <property type="entry name" value="WD40_rpt"/>
</dbReference>
<dbReference type="Gene3D" id="2.130.10.10">
    <property type="entry name" value="YVTN repeat-like/Quinoprotein amine dehydrogenase"/>
    <property type="match status" value="1"/>
</dbReference>
<feature type="repeat" description="WD" evidence="3">
    <location>
        <begin position="10"/>
        <end position="40"/>
    </location>
</feature>
<dbReference type="InterPro" id="IPR020472">
    <property type="entry name" value="WD40_PAC1"/>
</dbReference>
<feature type="repeat" description="WD" evidence="3">
    <location>
        <begin position="59"/>
        <end position="92"/>
    </location>
</feature>
<dbReference type="InterPro" id="IPR036322">
    <property type="entry name" value="WD40_repeat_dom_sf"/>
</dbReference>
<dbReference type="PANTHER" id="PTHR44090">
    <property type="entry name" value="WD REPEAT-CONTAINING PROTEIN 61"/>
    <property type="match status" value="1"/>
</dbReference>
<feature type="repeat" description="WD" evidence="3">
    <location>
        <begin position="227"/>
        <end position="271"/>
    </location>
</feature>